<organism evidence="2 3">
    <name type="scientific">Candidatus Methanolliviera hydrocarbonicum</name>
    <dbReference type="NCBI Taxonomy" id="2491085"/>
    <lineage>
        <taxon>Archaea</taxon>
        <taxon>Methanobacteriati</taxon>
        <taxon>Methanobacteriota</taxon>
        <taxon>Candidatus Methanoliparia</taxon>
        <taxon>Candidatus Methanoliparales</taxon>
        <taxon>Candidatus Methanollivieraceae</taxon>
        <taxon>Candidatus Methanolliviera</taxon>
    </lineage>
</organism>
<dbReference type="Proteomes" id="UP000320766">
    <property type="component" value="Unassembled WGS sequence"/>
</dbReference>
<dbReference type="Gene3D" id="2.30.110.10">
    <property type="entry name" value="Electron Transport, Fmn-binding Protein, Chain A"/>
    <property type="match status" value="1"/>
</dbReference>
<evidence type="ECO:0000313" key="3">
    <source>
        <dbReference type="Proteomes" id="UP000320766"/>
    </source>
</evidence>
<gene>
    <name evidence="2" type="ORF">EF807_04860</name>
</gene>
<reference evidence="2 3" key="1">
    <citation type="journal article" date="2019" name="Nat. Microbiol.">
        <title>Wide diversity of methane and short-chain alkane metabolisms in uncultured archaea.</title>
        <authorList>
            <person name="Borrel G."/>
            <person name="Adam P.S."/>
            <person name="McKay L.J."/>
            <person name="Chen L.X."/>
            <person name="Sierra-Garcia I.N."/>
            <person name="Sieber C.M."/>
            <person name="Letourneur Q."/>
            <person name="Ghozlane A."/>
            <person name="Andersen G.L."/>
            <person name="Li W.J."/>
            <person name="Hallam S.J."/>
            <person name="Muyzer G."/>
            <person name="de Oliveira V.M."/>
            <person name="Inskeep W.P."/>
            <person name="Banfield J.F."/>
            <person name="Gribaldo S."/>
        </authorList>
    </citation>
    <scope>NUCLEOTIDE SEQUENCE [LARGE SCALE GENOMIC DNA]</scope>
    <source>
        <strain evidence="2">NM1b</strain>
    </source>
</reference>
<evidence type="ECO:0000259" key="1">
    <source>
        <dbReference type="Pfam" id="PF01243"/>
    </source>
</evidence>
<dbReference type="AlphaFoldDB" id="A0A520KWF9"/>
<proteinExistence type="predicted"/>
<dbReference type="EMBL" id="RXIL01000085">
    <property type="protein sequence ID" value="RZN69143.1"/>
    <property type="molecule type" value="Genomic_DNA"/>
</dbReference>
<dbReference type="InterPro" id="IPR012349">
    <property type="entry name" value="Split_barrel_FMN-bd"/>
</dbReference>
<feature type="domain" description="Pyridoxamine 5'-phosphate oxidase N-terminal" evidence="1">
    <location>
        <begin position="5"/>
        <end position="124"/>
    </location>
</feature>
<evidence type="ECO:0000313" key="2">
    <source>
        <dbReference type="EMBL" id="RZN69143.1"/>
    </source>
</evidence>
<dbReference type="InterPro" id="IPR011576">
    <property type="entry name" value="Pyridox_Oxase_N"/>
</dbReference>
<dbReference type="Pfam" id="PF01243">
    <property type="entry name" value="PNPOx_N"/>
    <property type="match status" value="1"/>
</dbReference>
<name>A0A520KWF9_9EURY</name>
<dbReference type="SUPFAM" id="SSF50475">
    <property type="entry name" value="FMN-binding split barrel"/>
    <property type="match status" value="1"/>
</dbReference>
<comment type="caution">
    <text evidence="2">The sequence shown here is derived from an EMBL/GenBank/DDBJ whole genome shotgun (WGS) entry which is preliminary data.</text>
</comment>
<accession>A0A520KWF9</accession>
<dbReference type="PANTHER" id="PTHR40660">
    <property type="entry name" value="5'-PHOSPHATE OXIDASE PUTATIVE DOMAIN-CONTAINING PROTEIN-RELATED"/>
    <property type="match status" value="1"/>
</dbReference>
<protein>
    <submittedName>
        <fullName evidence="2">Pyridoxamine 5'-phosphate oxidase</fullName>
    </submittedName>
</protein>
<dbReference type="PANTHER" id="PTHR40660:SF1">
    <property type="entry name" value="5'-PHOSPHATE OXIDASE PUTATIVE DOMAIN-CONTAINING PROTEIN-RELATED"/>
    <property type="match status" value="1"/>
</dbReference>
<sequence length="136" mass="15566">MVKVPEEIKEMLEKQAIGRKVPISTCSEDVPNVIYVGFIKMHGDEEVLIGDNFLNKTRKNLEKNPRLAFVLYDIEKKKSYQLKGSVKIYEEGEIYEETKAWIKKKGEKYPAKAAVLVKIEEIYDSMGKVGAGKRIL</sequence>